<dbReference type="RefSeq" id="XP_067823044.1">
    <property type="nucleotide sequence ID" value="XM_067962165.1"/>
</dbReference>
<proteinExistence type="predicted"/>
<protein>
    <submittedName>
        <fullName evidence="1">Uncharacterized protein</fullName>
    </submittedName>
</protein>
<organism evidence="1 2">
    <name type="scientific">Bremia lactucae</name>
    <name type="common">Lettuce downy mildew</name>
    <dbReference type="NCBI Taxonomy" id="4779"/>
    <lineage>
        <taxon>Eukaryota</taxon>
        <taxon>Sar</taxon>
        <taxon>Stramenopiles</taxon>
        <taxon>Oomycota</taxon>
        <taxon>Peronosporomycetes</taxon>
        <taxon>Peronosporales</taxon>
        <taxon>Peronosporaceae</taxon>
        <taxon>Bremia</taxon>
    </lineage>
</organism>
<dbReference type="EMBL" id="SHOA02000017">
    <property type="protein sequence ID" value="TDH73546.1"/>
    <property type="molecule type" value="Genomic_DNA"/>
</dbReference>
<sequence length="112" mass="12996">MMTLGSLAATPTHHDRARFLQFMVSEFLRAMNGDRKGNLVPVARGEGSPKHLYLEVATHTRRRADCYPYNFEWLSSQAQPVWQKPLELKQVQYIFKQPVLHPQLVDEFKLDA</sequence>
<dbReference type="KEGG" id="blac:94347836"/>
<name>A0A976IKJ1_BRELC</name>
<accession>A0A976IKJ1</accession>
<dbReference type="Proteomes" id="UP000294530">
    <property type="component" value="Unassembled WGS sequence"/>
</dbReference>
<comment type="caution">
    <text evidence="1">The sequence shown here is derived from an EMBL/GenBank/DDBJ whole genome shotgun (WGS) entry which is preliminary data.</text>
</comment>
<gene>
    <name evidence="1" type="ORF">CCR75_004075</name>
</gene>
<keyword evidence="2" id="KW-1185">Reference proteome</keyword>
<evidence type="ECO:0000313" key="2">
    <source>
        <dbReference type="Proteomes" id="UP000294530"/>
    </source>
</evidence>
<dbReference type="AlphaFoldDB" id="A0A976IKJ1"/>
<dbReference type="GeneID" id="94347836"/>
<evidence type="ECO:0000313" key="1">
    <source>
        <dbReference type="EMBL" id="TDH73546.1"/>
    </source>
</evidence>
<reference evidence="1 2" key="1">
    <citation type="journal article" date="2021" name="Genome Biol.">
        <title>AFLAP: assembly-free linkage analysis pipeline using k-mers from genome sequencing data.</title>
        <authorList>
            <person name="Fletcher K."/>
            <person name="Zhang L."/>
            <person name="Gil J."/>
            <person name="Han R."/>
            <person name="Cavanaugh K."/>
            <person name="Michelmore R."/>
        </authorList>
    </citation>
    <scope>NUCLEOTIDE SEQUENCE [LARGE SCALE GENOMIC DNA]</scope>
    <source>
        <strain evidence="1 2">SF5</strain>
    </source>
</reference>